<dbReference type="CDD" id="cd05399">
    <property type="entry name" value="NT_Rel-Spo_like"/>
    <property type="match status" value="1"/>
</dbReference>
<dbReference type="SMR" id="Q74AD4"/>
<dbReference type="EnsemblBacteria" id="AAR35815">
    <property type="protein sequence ID" value="AAR35815"/>
    <property type="gene ID" value="GSU2442"/>
</dbReference>
<dbReference type="InterPro" id="IPR052366">
    <property type="entry name" value="GTP_Pyrophosphokinase"/>
</dbReference>
<sequence>MKWVTCDYSKKDVMRAGEQLISESVTDQELSTAMDVLSSWRAAHAYPMHALLIFLRTQSSKIDANTIVVQRLKRTPSILDKLSRFPQMKLHRMQDISGCRAVVNNVNMVEKLSDSITNSRTRHKLHKKDDYIQNPKLSGYRGIHLVYKYKGGKKAYSDYFVEIQLRSKIQHAWATSVEIVDIFTRQALKASHGSKEWLDFFMYASAEFAKLEKRPIGNHLDGIDTKLHLKKLADSLSVVNRLNAFAVSTQYVATKQDNRTDYFLLELTDTAQAIMVTQYTSADLDKATKAYLEKEKAAKNDSTYDVVLVAAGSMHALKAAYPNYFADSKAFLNYLAKVLS</sequence>
<dbReference type="Pfam" id="PF04607">
    <property type="entry name" value="RelA_SpoT"/>
    <property type="match status" value="1"/>
</dbReference>
<protein>
    <submittedName>
        <fullName evidence="2">RelA/SpoT domain protein</fullName>
    </submittedName>
</protein>
<dbReference type="HOGENOM" id="CLU_061357_0_0_7"/>
<organism evidence="2 3">
    <name type="scientific">Geobacter sulfurreducens (strain ATCC 51573 / DSM 12127 / PCA)</name>
    <dbReference type="NCBI Taxonomy" id="243231"/>
    <lineage>
        <taxon>Bacteria</taxon>
        <taxon>Pseudomonadati</taxon>
        <taxon>Thermodesulfobacteriota</taxon>
        <taxon>Desulfuromonadia</taxon>
        <taxon>Geobacterales</taxon>
        <taxon>Geobacteraceae</taxon>
        <taxon>Geobacter</taxon>
    </lineage>
</organism>
<dbReference type="PANTHER" id="PTHR47837:SF1">
    <property type="entry name" value="GTP PYROPHOSPHOKINASE YJBM"/>
    <property type="match status" value="1"/>
</dbReference>
<dbReference type="AlphaFoldDB" id="Q74AD4"/>
<dbReference type="InterPro" id="IPR007685">
    <property type="entry name" value="RelA_SpoT"/>
</dbReference>
<evidence type="ECO:0000313" key="2">
    <source>
        <dbReference type="EMBL" id="AAR35815.1"/>
    </source>
</evidence>
<dbReference type="InterPro" id="IPR043519">
    <property type="entry name" value="NT_sf"/>
</dbReference>
<dbReference type="GO" id="GO:0015969">
    <property type="term" value="P:guanosine tetraphosphate metabolic process"/>
    <property type="evidence" value="ECO:0007669"/>
    <property type="project" value="InterPro"/>
</dbReference>
<gene>
    <name evidence="2" type="ordered locus">GSU2442</name>
</gene>
<dbReference type="Gene3D" id="3.30.460.10">
    <property type="entry name" value="Beta Polymerase, domain 2"/>
    <property type="match status" value="1"/>
</dbReference>
<accession>Q74AD4</accession>
<dbReference type="STRING" id="243231.GSU2442"/>
<reference evidence="2 3" key="1">
    <citation type="journal article" date="2003" name="Science">
        <title>Genome of Geobacter sulfurreducens: metal reduction in subsurface environments.</title>
        <authorList>
            <person name="Methe B.A."/>
            <person name="Nelson K.E."/>
            <person name="Eisen J.A."/>
            <person name="Paulsen I.T."/>
            <person name="Nelson W."/>
            <person name="Heidelberg J.F."/>
            <person name="Wu D."/>
            <person name="Wu M."/>
            <person name="Ward N."/>
            <person name="Beanan M.J."/>
            <person name="Dodson R.J."/>
            <person name="Madupu R."/>
            <person name="Brinkac L.M."/>
            <person name="Daugherty S.C."/>
            <person name="DeBoy R.T."/>
            <person name="Durkin A.S."/>
            <person name="Gwinn M."/>
            <person name="Kolonay J.F."/>
            <person name="Sullivan S.A."/>
            <person name="Haft D.H."/>
            <person name="Selengut J."/>
            <person name="Davidsen T.M."/>
            <person name="Zafar N."/>
            <person name="White O."/>
            <person name="Tran B."/>
            <person name="Romero C."/>
            <person name="Forberger H.A."/>
            <person name="Weidman J."/>
            <person name="Khouri H."/>
            <person name="Feldblyum T.V."/>
            <person name="Utterback T.R."/>
            <person name="Van Aken S.E."/>
            <person name="Lovley D.R."/>
            <person name="Fraser C.M."/>
        </authorList>
    </citation>
    <scope>NUCLEOTIDE SEQUENCE [LARGE SCALE GENOMIC DNA]</scope>
    <source>
        <strain evidence="3">ATCC 51573 / DSM 12127 / PCA</strain>
    </source>
</reference>
<dbReference type="SMART" id="SM00954">
    <property type="entry name" value="RelA_SpoT"/>
    <property type="match status" value="1"/>
</dbReference>
<dbReference type="PANTHER" id="PTHR47837">
    <property type="entry name" value="GTP PYROPHOSPHOKINASE YJBM"/>
    <property type="match status" value="1"/>
</dbReference>
<evidence type="ECO:0000259" key="1">
    <source>
        <dbReference type="SMART" id="SM00954"/>
    </source>
</evidence>
<dbReference type="Proteomes" id="UP000000577">
    <property type="component" value="Chromosome"/>
</dbReference>
<proteinExistence type="predicted"/>
<keyword evidence="3" id="KW-1185">Reference proteome</keyword>
<dbReference type="SUPFAM" id="SSF81301">
    <property type="entry name" value="Nucleotidyltransferase"/>
    <property type="match status" value="1"/>
</dbReference>
<dbReference type="eggNOG" id="COG2357">
    <property type="taxonomic scope" value="Bacteria"/>
</dbReference>
<evidence type="ECO:0000313" key="3">
    <source>
        <dbReference type="Proteomes" id="UP000000577"/>
    </source>
</evidence>
<dbReference type="EMBL" id="AE017180">
    <property type="protein sequence ID" value="AAR35815.1"/>
    <property type="molecule type" value="Genomic_DNA"/>
</dbReference>
<feature type="domain" description="RelA/SpoT" evidence="1">
    <location>
        <begin position="70"/>
        <end position="188"/>
    </location>
</feature>
<name>Q74AD4_GEOSL</name>
<dbReference type="KEGG" id="gsu:GSU2442"/>
<dbReference type="RefSeq" id="WP_010943079.1">
    <property type="nucleotide sequence ID" value="NC_002939.5"/>
</dbReference>
<dbReference type="InParanoid" id="Q74AD4"/>
<dbReference type="OrthoDB" id="9789634at2"/>
<reference evidence="2 3" key="2">
    <citation type="journal article" date="2012" name="BMC Genomics">
        <title>Comparative genomic analysis of Geobacter sulfurreducens KN400, a strain with enhanced capacity for extracellular electron transfer and electricity production.</title>
        <authorList>
            <person name="Butler J.E."/>
            <person name="Young N.D."/>
            <person name="Aklujkar M."/>
            <person name="Lovley D.R."/>
        </authorList>
    </citation>
    <scope>NUCLEOTIDE SEQUENCE [LARGE SCALE GENOMIC DNA]</scope>
    <source>
        <strain evidence="3">ATCC 51573 / DSM 12127 / PCA</strain>
    </source>
</reference>